<dbReference type="InterPro" id="IPR039063">
    <property type="entry name" value="RibK_CTP-dep"/>
</dbReference>
<comment type="function">
    <text evidence="16">Catalyzes the CTP-dependent phosphorylation of riboflavin (vitamin B2) to form flavin mononucleotide (FMN).</text>
</comment>
<dbReference type="EMBL" id="AGJL01000007">
    <property type="protein sequence ID" value="EHP88507.1"/>
    <property type="molecule type" value="Genomic_DNA"/>
</dbReference>
<keyword evidence="5 16" id="KW-0285">Flavoprotein</keyword>
<dbReference type="InterPro" id="IPR023602">
    <property type="entry name" value="Riboflavin_kinase_CTP-dep"/>
</dbReference>
<keyword evidence="9 16" id="KW-0547">Nucleotide-binding</keyword>
<sequence>MEIIGRVISGRGEGKYYVSLPPYKRRFKKILEFTPYPGTLNVKLDEILDINKLNPIETDDFIYNDKKYFGVKIIPVKISTFKHDFEVEGAIIVPKKTYHSNNIVEIISPVKLRDLLSLNDGDLIKIKIK</sequence>
<dbReference type="EC" id="2.7.1.161" evidence="3 16"/>
<dbReference type="OrthoDB" id="30955at2157"/>
<gene>
    <name evidence="16" type="primary">ribK</name>
    <name evidence="18" type="ORF">MetfoDRAFT_0399</name>
</gene>
<dbReference type="PANTHER" id="PTHR40706:SF1">
    <property type="entry name" value="RIBOFLAVIN KINASE"/>
    <property type="match status" value="1"/>
</dbReference>
<evidence type="ECO:0000256" key="4">
    <source>
        <dbReference type="ARBA" id="ARBA00017394"/>
    </source>
</evidence>
<evidence type="ECO:0000256" key="14">
    <source>
        <dbReference type="ARBA" id="ARBA00033116"/>
    </source>
</evidence>
<evidence type="ECO:0000256" key="9">
    <source>
        <dbReference type="ARBA" id="ARBA00022741"/>
    </source>
</evidence>
<keyword evidence="7 16" id="KW-0808">Transferase</keyword>
<dbReference type="GO" id="GO:0009398">
    <property type="term" value="P:FMN biosynthetic process"/>
    <property type="evidence" value="ECO:0007669"/>
    <property type="project" value="UniProtKB-UniRule"/>
</dbReference>
<comment type="similarity">
    <text evidence="2 16">Belongs to the archaeal riboflavin kinase family.</text>
</comment>
<dbReference type="SUPFAM" id="SSF82114">
    <property type="entry name" value="Riboflavin kinase-like"/>
    <property type="match status" value="1"/>
</dbReference>
<evidence type="ECO:0000313" key="18">
    <source>
        <dbReference type="EMBL" id="EHP88507.1"/>
    </source>
</evidence>
<comment type="caution">
    <text evidence="18">The sequence shown here is derived from an EMBL/GenBank/DDBJ whole genome shotgun (WGS) entry which is preliminary data.</text>
</comment>
<proteinExistence type="inferred from homology"/>
<evidence type="ECO:0000259" key="17">
    <source>
        <dbReference type="Pfam" id="PF01982"/>
    </source>
</evidence>
<feature type="binding site" evidence="16">
    <location>
        <position position="105"/>
    </location>
    <ligand>
        <name>FMN</name>
        <dbReference type="ChEBI" id="CHEBI:58210"/>
    </ligand>
</feature>
<evidence type="ECO:0000256" key="8">
    <source>
        <dbReference type="ARBA" id="ARBA00022723"/>
    </source>
</evidence>
<comment type="cofactor">
    <cofactor evidence="16">
        <name>Mg(2+)</name>
        <dbReference type="ChEBI" id="CHEBI:18420"/>
    </cofactor>
    <text evidence="16">Binds 1 Mg(2+) ion per subunit.</text>
</comment>
<evidence type="ECO:0000313" key="19">
    <source>
        <dbReference type="Proteomes" id="UP000003706"/>
    </source>
</evidence>
<dbReference type="InterPro" id="IPR053397">
    <property type="entry name" value="Archaeal_Riboflavin_Kinase"/>
</dbReference>
<organism evidence="18 19">
    <name type="scientific">Methanotorris formicicus Mc-S-70</name>
    <dbReference type="NCBI Taxonomy" id="647171"/>
    <lineage>
        <taxon>Archaea</taxon>
        <taxon>Methanobacteriati</taxon>
        <taxon>Methanobacteriota</taxon>
        <taxon>Methanomada group</taxon>
        <taxon>Methanococci</taxon>
        <taxon>Methanococcales</taxon>
        <taxon>Methanocaldococcaceae</taxon>
        <taxon>Methanotorris</taxon>
    </lineage>
</organism>
<dbReference type="InterPro" id="IPR023465">
    <property type="entry name" value="Riboflavin_kinase_dom_sf"/>
</dbReference>
<dbReference type="PANTHER" id="PTHR40706">
    <property type="entry name" value="RIBOFLAVIN KINASE"/>
    <property type="match status" value="1"/>
</dbReference>
<dbReference type="GO" id="GO:0008531">
    <property type="term" value="F:riboflavin kinase activity"/>
    <property type="evidence" value="ECO:0007669"/>
    <property type="project" value="InterPro"/>
</dbReference>
<evidence type="ECO:0000256" key="7">
    <source>
        <dbReference type="ARBA" id="ARBA00022679"/>
    </source>
</evidence>
<evidence type="ECO:0000256" key="12">
    <source>
        <dbReference type="ARBA" id="ARBA00029789"/>
    </source>
</evidence>
<keyword evidence="6 16" id="KW-0288">FMN</keyword>
<feature type="binding site" evidence="16">
    <location>
        <position position="41"/>
    </location>
    <ligand>
        <name>Mg(2+)</name>
        <dbReference type="ChEBI" id="CHEBI:18420"/>
    </ligand>
</feature>
<comment type="pathway">
    <text evidence="1 16">Cofactor biosynthesis; FMN biosynthesis; FMN from riboflavin (CTP route): step 1/1.</text>
</comment>
<evidence type="ECO:0000256" key="2">
    <source>
        <dbReference type="ARBA" id="ARBA00006428"/>
    </source>
</evidence>
<evidence type="ECO:0000256" key="6">
    <source>
        <dbReference type="ARBA" id="ARBA00022643"/>
    </source>
</evidence>
<evidence type="ECO:0000256" key="5">
    <source>
        <dbReference type="ARBA" id="ARBA00022630"/>
    </source>
</evidence>
<accession>H1KX76</accession>
<keyword evidence="19" id="KW-1185">Reference proteome</keyword>
<evidence type="ECO:0000256" key="1">
    <source>
        <dbReference type="ARBA" id="ARBA00005219"/>
    </source>
</evidence>
<dbReference type="HAMAP" id="MF_01285">
    <property type="entry name" value="Riboflavin_kinase"/>
    <property type="match status" value="1"/>
</dbReference>
<dbReference type="Gene3D" id="2.40.30.30">
    <property type="entry name" value="Riboflavin kinase-like"/>
    <property type="match status" value="1"/>
</dbReference>
<evidence type="ECO:0000256" key="15">
    <source>
        <dbReference type="ARBA" id="ARBA00047857"/>
    </source>
</evidence>
<dbReference type="GO" id="GO:0000287">
    <property type="term" value="F:magnesium ion binding"/>
    <property type="evidence" value="ECO:0007669"/>
    <property type="project" value="UniProtKB-UniRule"/>
</dbReference>
<dbReference type="RefSeq" id="WP_007043845.1">
    <property type="nucleotide sequence ID" value="NZ_AGJL01000007.1"/>
</dbReference>
<dbReference type="GO" id="GO:0000166">
    <property type="term" value="F:nucleotide binding"/>
    <property type="evidence" value="ECO:0007669"/>
    <property type="project" value="UniProtKB-UniRule"/>
</dbReference>
<evidence type="ECO:0000256" key="11">
    <source>
        <dbReference type="ARBA" id="ARBA00022842"/>
    </source>
</evidence>
<dbReference type="STRING" id="647171.MetfoDRAFT_0399"/>
<keyword evidence="10 16" id="KW-0418">Kinase</keyword>
<dbReference type="NCBIfam" id="NF040694">
    <property type="entry name" value="ribK_Meth"/>
    <property type="match status" value="1"/>
</dbReference>
<dbReference type="Proteomes" id="UP000003706">
    <property type="component" value="Unassembled WGS sequence"/>
</dbReference>
<feature type="binding site" evidence="16">
    <location>
        <position position="39"/>
    </location>
    <ligand>
        <name>Mg(2+)</name>
        <dbReference type="ChEBI" id="CHEBI:18420"/>
    </ligand>
</feature>
<dbReference type="InterPro" id="IPR023470">
    <property type="entry name" value="Riboflavin_kinase_archaeal"/>
</dbReference>
<evidence type="ECO:0000256" key="10">
    <source>
        <dbReference type="ARBA" id="ARBA00022777"/>
    </source>
</evidence>
<keyword evidence="8 16" id="KW-0479">Metal-binding</keyword>
<comment type="catalytic activity">
    <reaction evidence="15 16">
        <text>riboflavin + CTP = CDP + FMN + H(+)</text>
        <dbReference type="Rhea" id="RHEA:25021"/>
        <dbReference type="ChEBI" id="CHEBI:15378"/>
        <dbReference type="ChEBI" id="CHEBI:37563"/>
        <dbReference type="ChEBI" id="CHEBI:57986"/>
        <dbReference type="ChEBI" id="CHEBI:58069"/>
        <dbReference type="ChEBI" id="CHEBI:58210"/>
        <dbReference type="EC" id="2.7.1.161"/>
    </reaction>
</comment>
<name>H1KX76_9EURY</name>
<dbReference type="Pfam" id="PF01982">
    <property type="entry name" value="CTP-dep_RFKase"/>
    <property type="match status" value="1"/>
</dbReference>
<feature type="binding site" evidence="16">
    <location>
        <begin position="10"/>
        <end position="15"/>
    </location>
    <ligand>
        <name>CDP</name>
        <dbReference type="ChEBI" id="CHEBI:58069"/>
    </ligand>
</feature>
<feature type="domain" description="Riboflavin kinase" evidence="17">
    <location>
        <begin position="7"/>
        <end position="128"/>
    </location>
</feature>
<evidence type="ECO:0000256" key="3">
    <source>
        <dbReference type="ARBA" id="ARBA00011987"/>
    </source>
</evidence>
<reference evidence="18 19" key="1">
    <citation type="submission" date="2011-09" db="EMBL/GenBank/DDBJ databases">
        <title>The draft genome of Methanotorris formicicus Mc-S-70.</title>
        <authorList>
            <consortium name="US DOE Joint Genome Institute (JGI-PGF)"/>
            <person name="Lucas S."/>
            <person name="Han J."/>
            <person name="Lapidus A."/>
            <person name="Cheng J.-F."/>
            <person name="Goodwin L."/>
            <person name="Pitluck S."/>
            <person name="Peters L."/>
            <person name="Land M.L."/>
            <person name="Hauser L."/>
            <person name="Sieprawska-Lupa M."/>
            <person name="Takai K."/>
            <person name="Miyazaki J."/>
            <person name="Whitman W."/>
            <person name="Woyke T.J."/>
        </authorList>
    </citation>
    <scope>NUCLEOTIDE SEQUENCE [LARGE SCALE GENOMIC DNA]</scope>
    <source>
        <strain evidence="18 19">Mc-S-70</strain>
    </source>
</reference>
<dbReference type="UniPathway" id="UPA00276">
    <property type="reaction ID" value="UER00929"/>
</dbReference>
<feature type="binding site" evidence="16">
    <location>
        <position position="97"/>
    </location>
    <ligand>
        <name>FMN</name>
        <dbReference type="ChEBI" id="CHEBI:58210"/>
    </ligand>
</feature>
<feature type="binding site" evidence="16">
    <location>
        <position position="98"/>
    </location>
    <ligand>
        <name>FMN</name>
        <dbReference type="ChEBI" id="CHEBI:58210"/>
    </ligand>
</feature>
<keyword evidence="11 16" id="KW-0460">Magnesium</keyword>
<feature type="binding site" evidence="16">
    <location>
        <begin position="110"/>
        <end position="113"/>
    </location>
    <ligand>
        <name>CDP</name>
        <dbReference type="ChEBI" id="CHEBI:58069"/>
    </ligand>
</feature>
<evidence type="ECO:0000256" key="13">
    <source>
        <dbReference type="ARBA" id="ARBA00030544"/>
    </source>
</evidence>
<evidence type="ECO:0000256" key="16">
    <source>
        <dbReference type="HAMAP-Rule" id="MF_01285"/>
    </source>
</evidence>
<dbReference type="GO" id="GO:0009231">
    <property type="term" value="P:riboflavin biosynthetic process"/>
    <property type="evidence" value="ECO:0007669"/>
    <property type="project" value="InterPro"/>
</dbReference>
<protein>
    <recommendedName>
        <fullName evidence="4 16">Riboflavin kinase</fullName>
        <shortName evidence="16">RFK</shortName>
        <ecNumber evidence="3 16">2.7.1.161</ecNumber>
    </recommendedName>
    <alternativeName>
        <fullName evidence="13 16">CTP-dependent riboflavin kinase</fullName>
    </alternativeName>
    <alternativeName>
        <fullName evidence="14 16">CTP:riboflavin 5'-phosphotransferase</fullName>
    </alternativeName>
    <alternativeName>
        <fullName evidence="12 16">Flavokinase</fullName>
    </alternativeName>
</protein>
<dbReference type="AlphaFoldDB" id="H1KX76"/>